<evidence type="ECO:0000256" key="1">
    <source>
        <dbReference type="SAM" id="SignalP"/>
    </source>
</evidence>
<feature type="chain" id="PRO_5009913898" evidence="1">
    <location>
        <begin position="24"/>
        <end position="151"/>
    </location>
</feature>
<reference evidence="2 3" key="1">
    <citation type="submission" date="2016-11" db="EMBL/GenBank/DDBJ databases">
        <authorList>
            <person name="Jaros S."/>
            <person name="Januszkiewicz K."/>
            <person name="Wedrychowicz H."/>
        </authorList>
    </citation>
    <scope>NUCLEOTIDE SEQUENCE [LARGE SCALE GENOMIC DNA]</scope>
    <source>
        <strain evidence="2 3">DSM 16917</strain>
    </source>
</reference>
<protein>
    <submittedName>
        <fullName evidence="2">Uncharacterized protein</fullName>
    </submittedName>
</protein>
<dbReference type="AlphaFoldDB" id="A0A1M5TBY9"/>
<dbReference type="PROSITE" id="PS51257">
    <property type="entry name" value="PROKAR_LIPOPROTEIN"/>
    <property type="match status" value="1"/>
</dbReference>
<proteinExistence type="predicted"/>
<organism evidence="2 3">
    <name type="scientific">Ferrimonas marina</name>
    <dbReference type="NCBI Taxonomy" id="299255"/>
    <lineage>
        <taxon>Bacteria</taxon>
        <taxon>Pseudomonadati</taxon>
        <taxon>Pseudomonadota</taxon>
        <taxon>Gammaproteobacteria</taxon>
        <taxon>Alteromonadales</taxon>
        <taxon>Ferrimonadaceae</taxon>
        <taxon>Ferrimonas</taxon>
    </lineage>
</organism>
<dbReference type="STRING" id="299255.SAMN02745129_2080"/>
<evidence type="ECO:0000313" key="3">
    <source>
        <dbReference type="Proteomes" id="UP000184268"/>
    </source>
</evidence>
<dbReference type="RefSeq" id="WP_067663396.1">
    <property type="nucleotide sequence ID" value="NZ_FQXG01000003.1"/>
</dbReference>
<keyword evidence="1" id="KW-0732">Signal</keyword>
<sequence>MTNNFKALLIALTIAAPAVNASAYSCATDDVEAMQSMAEQLEATDENGELMAYDAAGNPVVADSTEDLAEEGYESSSNALGPLQPLMNCATLGISVISSPSAIKGAMCDGGCAKEIAEQCKFSVGITGIKFENPTAAPICLPMMWLVLAFK</sequence>
<feature type="signal peptide" evidence="1">
    <location>
        <begin position="1"/>
        <end position="23"/>
    </location>
</feature>
<name>A0A1M5TBY9_9GAMM</name>
<dbReference type="Proteomes" id="UP000184268">
    <property type="component" value="Unassembled WGS sequence"/>
</dbReference>
<keyword evidence="3" id="KW-1185">Reference proteome</keyword>
<gene>
    <name evidence="2" type="ORF">SAMN02745129_2080</name>
</gene>
<accession>A0A1M5TBY9</accession>
<evidence type="ECO:0000313" key="2">
    <source>
        <dbReference type="EMBL" id="SHH48325.1"/>
    </source>
</evidence>
<dbReference type="EMBL" id="FQXG01000003">
    <property type="protein sequence ID" value="SHH48325.1"/>
    <property type="molecule type" value="Genomic_DNA"/>
</dbReference>